<organism evidence="2 3">
    <name type="scientific">Triangularia verruculosa</name>
    <dbReference type="NCBI Taxonomy" id="2587418"/>
    <lineage>
        <taxon>Eukaryota</taxon>
        <taxon>Fungi</taxon>
        <taxon>Dikarya</taxon>
        <taxon>Ascomycota</taxon>
        <taxon>Pezizomycotina</taxon>
        <taxon>Sordariomycetes</taxon>
        <taxon>Sordariomycetidae</taxon>
        <taxon>Sordariales</taxon>
        <taxon>Podosporaceae</taxon>
        <taxon>Triangularia</taxon>
    </lineage>
</organism>
<evidence type="ECO:0000256" key="1">
    <source>
        <dbReference type="SAM" id="MobiDB-lite"/>
    </source>
</evidence>
<evidence type="ECO:0000313" key="3">
    <source>
        <dbReference type="Proteomes" id="UP001303160"/>
    </source>
</evidence>
<reference evidence="2" key="1">
    <citation type="journal article" date="2023" name="Mol. Phylogenet. Evol.">
        <title>Genome-scale phylogeny and comparative genomics of the fungal order Sordariales.</title>
        <authorList>
            <person name="Hensen N."/>
            <person name="Bonometti L."/>
            <person name="Westerberg I."/>
            <person name="Brannstrom I.O."/>
            <person name="Guillou S."/>
            <person name="Cros-Aarteil S."/>
            <person name="Calhoun S."/>
            <person name="Haridas S."/>
            <person name="Kuo A."/>
            <person name="Mondo S."/>
            <person name="Pangilinan J."/>
            <person name="Riley R."/>
            <person name="LaButti K."/>
            <person name="Andreopoulos B."/>
            <person name="Lipzen A."/>
            <person name="Chen C."/>
            <person name="Yan M."/>
            <person name="Daum C."/>
            <person name="Ng V."/>
            <person name="Clum A."/>
            <person name="Steindorff A."/>
            <person name="Ohm R.A."/>
            <person name="Martin F."/>
            <person name="Silar P."/>
            <person name="Natvig D.O."/>
            <person name="Lalanne C."/>
            <person name="Gautier V."/>
            <person name="Ament-Velasquez S.L."/>
            <person name="Kruys A."/>
            <person name="Hutchinson M.I."/>
            <person name="Powell A.J."/>
            <person name="Barry K."/>
            <person name="Miller A.N."/>
            <person name="Grigoriev I.V."/>
            <person name="Debuchy R."/>
            <person name="Gladieux P."/>
            <person name="Hiltunen Thoren M."/>
            <person name="Johannesson H."/>
        </authorList>
    </citation>
    <scope>NUCLEOTIDE SEQUENCE</scope>
    <source>
        <strain evidence="2">CBS 315.58</strain>
    </source>
</reference>
<gene>
    <name evidence="2" type="ORF">QBC40DRAFT_178456</name>
</gene>
<reference evidence="2" key="2">
    <citation type="submission" date="2023-05" db="EMBL/GenBank/DDBJ databases">
        <authorList>
            <consortium name="Lawrence Berkeley National Laboratory"/>
            <person name="Steindorff A."/>
            <person name="Hensen N."/>
            <person name="Bonometti L."/>
            <person name="Westerberg I."/>
            <person name="Brannstrom I.O."/>
            <person name="Guillou S."/>
            <person name="Cros-Aarteil S."/>
            <person name="Calhoun S."/>
            <person name="Haridas S."/>
            <person name="Kuo A."/>
            <person name="Mondo S."/>
            <person name="Pangilinan J."/>
            <person name="Riley R."/>
            <person name="Labutti K."/>
            <person name="Andreopoulos B."/>
            <person name="Lipzen A."/>
            <person name="Chen C."/>
            <person name="Yanf M."/>
            <person name="Daum C."/>
            <person name="Ng V."/>
            <person name="Clum A."/>
            <person name="Ohm R."/>
            <person name="Martin F."/>
            <person name="Silar P."/>
            <person name="Natvig D."/>
            <person name="Lalanne C."/>
            <person name="Gautier V."/>
            <person name="Ament-Velasquez S.L."/>
            <person name="Kruys A."/>
            <person name="Hutchinson M.I."/>
            <person name="Powell A.J."/>
            <person name="Barry K."/>
            <person name="Miller A.N."/>
            <person name="Grigoriev I.V."/>
            <person name="Debuchy R."/>
            <person name="Gladieux P."/>
            <person name="Thoren M.H."/>
            <person name="Johannesson H."/>
        </authorList>
    </citation>
    <scope>NUCLEOTIDE SEQUENCE</scope>
    <source>
        <strain evidence="2">CBS 315.58</strain>
    </source>
</reference>
<proteinExistence type="predicted"/>
<feature type="non-terminal residue" evidence="2">
    <location>
        <position position="121"/>
    </location>
</feature>
<dbReference type="AlphaFoldDB" id="A0AAN6XH82"/>
<dbReference type="Proteomes" id="UP001303160">
    <property type="component" value="Unassembled WGS sequence"/>
</dbReference>
<protein>
    <submittedName>
        <fullName evidence="2">Uncharacterized protein</fullName>
    </submittedName>
</protein>
<name>A0AAN6XH82_9PEZI</name>
<dbReference type="EMBL" id="MU863944">
    <property type="protein sequence ID" value="KAK4198542.1"/>
    <property type="molecule type" value="Genomic_DNA"/>
</dbReference>
<keyword evidence="3" id="KW-1185">Reference proteome</keyword>
<evidence type="ECO:0000313" key="2">
    <source>
        <dbReference type="EMBL" id="KAK4198542.1"/>
    </source>
</evidence>
<sequence length="121" mass="13495">MNSDDEERPRSLSPPSDETPLRNHIEIENPPDGFSSEDPQPTAKLLQEKLNLFAKQHGFAVNKSSGRKPKGPNKNDYTRYNLLCDRHGDSRPARGKGIRVSLTRTIGCKSKGVAVRTPEGW</sequence>
<feature type="region of interest" description="Disordered" evidence="1">
    <location>
        <begin position="1"/>
        <end position="40"/>
    </location>
</feature>
<accession>A0AAN6XH82</accession>
<comment type="caution">
    <text evidence="2">The sequence shown here is derived from an EMBL/GenBank/DDBJ whole genome shotgun (WGS) entry which is preliminary data.</text>
</comment>